<sequence length="190" mass="21619">MLLGSMKANTDIEQYMSKLSGLLIIVWRCNNHVFTVQWKSEHNVHLSSDSCTYSISAMCILPSGQVLVADGNNRKIKLLNEQYRVVDHLVYDMLMGHRYAKDMCMITPREVAVAVHCYIYMHKDSSVVQFITVTQGKLELVQGRNLQLQHGCRGIAHHQGELFICSGSVLYKYSLSGKMISKLYQDRSSE</sequence>
<protein>
    <submittedName>
        <fullName evidence="1">Uncharacterized protein</fullName>
    </submittedName>
</protein>
<dbReference type="InterPro" id="IPR011042">
    <property type="entry name" value="6-blade_b-propeller_TolB-like"/>
</dbReference>
<proteinExistence type="predicted"/>
<organism evidence="1 2">
    <name type="scientific">Dreissena polymorpha</name>
    <name type="common">Zebra mussel</name>
    <name type="synonym">Mytilus polymorpha</name>
    <dbReference type="NCBI Taxonomy" id="45954"/>
    <lineage>
        <taxon>Eukaryota</taxon>
        <taxon>Metazoa</taxon>
        <taxon>Spiralia</taxon>
        <taxon>Lophotrochozoa</taxon>
        <taxon>Mollusca</taxon>
        <taxon>Bivalvia</taxon>
        <taxon>Autobranchia</taxon>
        <taxon>Heteroconchia</taxon>
        <taxon>Euheterodonta</taxon>
        <taxon>Imparidentia</taxon>
        <taxon>Neoheterodontei</taxon>
        <taxon>Myida</taxon>
        <taxon>Dreissenoidea</taxon>
        <taxon>Dreissenidae</taxon>
        <taxon>Dreissena</taxon>
    </lineage>
</organism>
<evidence type="ECO:0000313" key="1">
    <source>
        <dbReference type="EMBL" id="KAH3819440.1"/>
    </source>
</evidence>
<dbReference type="AlphaFoldDB" id="A0A9D4JP78"/>
<keyword evidence="2" id="KW-1185">Reference proteome</keyword>
<name>A0A9D4JP78_DREPO</name>
<comment type="caution">
    <text evidence="1">The sequence shown here is derived from an EMBL/GenBank/DDBJ whole genome shotgun (WGS) entry which is preliminary data.</text>
</comment>
<gene>
    <name evidence="1" type="ORF">DPMN_121175</name>
</gene>
<dbReference type="Gene3D" id="2.120.10.30">
    <property type="entry name" value="TolB, C-terminal domain"/>
    <property type="match status" value="1"/>
</dbReference>
<dbReference type="EMBL" id="JAIWYP010000005">
    <property type="protein sequence ID" value="KAH3819440.1"/>
    <property type="molecule type" value="Genomic_DNA"/>
</dbReference>
<dbReference type="Proteomes" id="UP000828390">
    <property type="component" value="Unassembled WGS sequence"/>
</dbReference>
<accession>A0A9D4JP78</accession>
<evidence type="ECO:0000313" key="2">
    <source>
        <dbReference type="Proteomes" id="UP000828390"/>
    </source>
</evidence>
<dbReference type="SUPFAM" id="SSF101898">
    <property type="entry name" value="NHL repeat"/>
    <property type="match status" value="1"/>
</dbReference>
<reference evidence="1" key="1">
    <citation type="journal article" date="2019" name="bioRxiv">
        <title>The Genome of the Zebra Mussel, Dreissena polymorpha: A Resource for Invasive Species Research.</title>
        <authorList>
            <person name="McCartney M.A."/>
            <person name="Auch B."/>
            <person name="Kono T."/>
            <person name="Mallez S."/>
            <person name="Zhang Y."/>
            <person name="Obille A."/>
            <person name="Becker A."/>
            <person name="Abrahante J.E."/>
            <person name="Garbe J."/>
            <person name="Badalamenti J.P."/>
            <person name="Herman A."/>
            <person name="Mangelson H."/>
            <person name="Liachko I."/>
            <person name="Sullivan S."/>
            <person name="Sone E.D."/>
            <person name="Koren S."/>
            <person name="Silverstein K.A.T."/>
            <person name="Beckman K.B."/>
            <person name="Gohl D.M."/>
        </authorList>
    </citation>
    <scope>NUCLEOTIDE SEQUENCE</scope>
    <source>
        <strain evidence="1">Duluth1</strain>
        <tissue evidence="1">Whole animal</tissue>
    </source>
</reference>
<reference evidence="1" key="2">
    <citation type="submission" date="2020-11" db="EMBL/GenBank/DDBJ databases">
        <authorList>
            <person name="McCartney M.A."/>
            <person name="Auch B."/>
            <person name="Kono T."/>
            <person name="Mallez S."/>
            <person name="Becker A."/>
            <person name="Gohl D.M."/>
            <person name="Silverstein K.A.T."/>
            <person name="Koren S."/>
            <person name="Bechman K.B."/>
            <person name="Herman A."/>
            <person name="Abrahante J.E."/>
            <person name="Garbe J."/>
        </authorList>
    </citation>
    <scope>NUCLEOTIDE SEQUENCE</scope>
    <source>
        <strain evidence="1">Duluth1</strain>
        <tissue evidence="1">Whole animal</tissue>
    </source>
</reference>